<gene>
    <name evidence="3" type="ordered locus">PBPRB1082</name>
</gene>
<sequence>MMKSLLAVTLFVGMSFSAHAVNCTTYGSGSMKQTHCSDGSTYTKYESPSKKVDTKKKEGFISNQKSSTKFETRTDSQGNRKSATCRTVGKTTYCD</sequence>
<dbReference type="AlphaFoldDB" id="Q6LIC6"/>
<feature type="region of interest" description="Disordered" evidence="1">
    <location>
        <begin position="63"/>
        <end position="95"/>
    </location>
</feature>
<dbReference type="Proteomes" id="UP000000593">
    <property type="component" value="Chromosome 2"/>
</dbReference>
<reference evidence="4" key="1">
    <citation type="journal article" date="2005" name="Science">
        <title>Life at depth: Photobacterium profundum genome sequence and expression analysis.</title>
        <authorList>
            <person name="Vezzi A."/>
            <person name="Campanaro S."/>
            <person name="D'Angelo M."/>
            <person name="Simonato F."/>
            <person name="Vitulo N."/>
            <person name="Lauro F.M."/>
            <person name="Cestaro A."/>
            <person name="Malacrida G."/>
            <person name="Simionati B."/>
            <person name="Cannata N."/>
            <person name="Romualdi C."/>
            <person name="Bartlett D.H."/>
            <person name="Valle G."/>
        </authorList>
    </citation>
    <scope>NUCLEOTIDE SEQUENCE [LARGE SCALE GENOMIC DNA]</scope>
    <source>
        <strain evidence="4">ATCC BAA-1253 / SS9</strain>
    </source>
</reference>
<proteinExistence type="predicted"/>
<keyword evidence="4" id="KW-1185">Reference proteome</keyword>
<evidence type="ECO:0000256" key="1">
    <source>
        <dbReference type="SAM" id="MobiDB-lite"/>
    </source>
</evidence>
<dbReference type="KEGG" id="ppr:PBPRB1082"/>
<organism evidence="3 4">
    <name type="scientific">Photobacterium profundum (strain SS9)</name>
    <dbReference type="NCBI Taxonomy" id="298386"/>
    <lineage>
        <taxon>Bacteria</taxon>
        <taxon>Pseudomonadati</taxon>
        <taxon>Pseudomonadota</taxon>
        <taxon>Gammaproteobacteria</taxon>
        <taxon>Vibrionales</taxon>
        <taxon>Vibrionaceae</taxon>
        <taxon>Photobacterium</taxon>
    </lineage>
</organism>
<feature type="signal peptide" evidence="2">
    <location>
        <begin position="1"/>
        <end position="20"/>
    </location>
</feature>
<name>Q6LIC6_PHOPR</name>
<evidence type="ECO:0000313" key="3">
    <source>
        <dbReference type="EMBL" id="CAG22954.1"/>
    </source>
</evidence>
<accession>Q6LIC6</accession>
<dbReference type="HOGENOM" id="CLU_2383606_0_0_6"/>
<evidence type="ECO:0000256" key="2">
    <source>
        <dbReference type="SAM" id="SignalP"/>
    </source>
</evidence>
<feature type="chain" id="PRO_5004277507" evidence="2">
    <location>
        <begin position="21"/>
        <end position="95"/>
    </location>
</feature>
<dbReference type="EMBL" id="CR378678">
    <property type="protein sequence ID" value="CAG22954.1"/>
    <property type="molecule type" value="Genomic_DNA"/>
</dbReference>
<feature type="compositionally biased region" description="Polar residues" evidence="1">
    <location>
        <begin position="75"/>
        <end position="85"/>
    </location>
</feature>
<evidence type="ECO:0000313" key="4">
    <source>
        <dbReference type="Proteomes" id="UP000000593"/>
    </source>
</evidence>
<keyword evidence="2" id="KW-0732">Signal</keyword>
<protein>
    <submittedName>
        <fullName evidence="3">Uncharacterized protein</fullName>
    </submittedName>
</protein>